<organism evidence="2 3">
    <name type="scientific">Petrolisthes cinctipes</name>
    <name type="common">Flat porcelain crab</name>
    <dbReference type="NCBI Taxonomy" id="88211"/>
    <lineage>
        <taxon>Eukaryota</taxon>
        <taxon>Metazoa</taxon>
        <taxon>Ecdysozoa</taxon>
        <taxon>Arthropoda</taxon>
        <taxon>Crustacea</taxon>
        <taxon>Multicrustacea</taxon>
        <taxon>Malacostraca</taxon>
        <taxon>Eumalacostraca</taxon>
        <taxon>Eucarida</taxon>
        <taxon>Decapoda</taxon>
        <taxon>Pleocyemata</taxon>
        <taxon>Anomura</taxon>
        <taxon>Galatheoidea</taxon>
        <taxon>Porcellanidae</taxon>
        <taxon>Petrolisthes</taxon>
    </lineage>
</organism>
<dbReference type="Proteomes" id="UP001286313">
    <property type="component" value="Unassembled WGS sequence"/>
</dbReference>
<evidence type="ECO:0000256" key="1">
    <source>
        <dbReference type="SAM" id="MobiDB-lite"/>
    </source>
</evidence>
<feature type="region of interest" description="Disordered" evidence="1">
    <location>
        <begin position="1"/>
        <end position="22"/>
    </location>
</feature>
<name>A0AAE1KGS2_PETCI</name>
<evidence type="ECO:0000313" key="2">
    <source>
        <dbReference type="EMBL" id="KAK3873054.1"/>
    </source>
</evidence>
<dbReference type="AlphaFoldDB" id="A0AAE1KGS2"/>
<proteinExistence type="predicted"/>
<protein>
    <submittedName>
        <fullName evidence="2">Uncharacterized protein</fullName>
    </submittedName>
</protein>
<dbReference type="EMBL" id="JAWQEG010002269">
    <property type="protein sequence ID" value="KAK3873054.1"/>
    <property type="molecule type" value="Genomic_DNA"/>
</dbReference>
<accession>A0AAE1KGS2</accession>
<evidence type="ECO:0000313" key="3">
    <source>
        <dbReference type="Proteomes" id="UP001286313"/>
    </source>
</evidence>
<keyword evidence="3" id="KW-1185">Reference proteome</keyword>
<comment type="caution">
    <text evidence="2">The sequence shown here is derived from an EMBL/GenBank/DDBJ whole genome shotgun (WGS) entry which is preliminary data.</text>
</comment>
<sequence length="134" mass="15844">MEFPTVSQPQEEHGALPEQRNDIPYVSRYKDHINETRIQEVGRSCRRKFSCLVGDCCPVFHKRSVARLLLERAYESLIKQRKHPFPKQPTKGRGRRLRRKRRLYNRAQGVRRKPSPINHSLEYSGPSDLLHHHP</sequence>
<reference evidence="2" key="1">
    <citation type="submission" date="2023-10" db="EMBL/GenBank/DDBJ databases">
        <title>Genome assemblies of two species of porcelain crab, Petrolisthes cinctipes and Petrolisthes manimaculis (Anomura: Porcellanidae).</title>
        <authorList>
            <person name="Angst P."/>
        </authorList>
    </citation>
    <scope>NUCLEOTIDE SEQUENCE</scope>
    <source>
        <strain evidence="2">PB745_01</strain>
        <tissue evidence="2">Gill</tissue>
    </source>
</reference>
<feature type="compositionally biased region" description="Basic and acidic residues" evidence="1">
    <location>
        <begin position="10"/>
        <end position="21"/>
    </location>
</feature>
<feature type="compositionally biased region" description="Basic residues" evidence="1">
    <location>
        <begin position="80"/>
        <end position="114"/>
    </location>
</feature>
<gene>
    <name evidence="2" type="ORF">Pcinc_021906</name>
</gene>
<feature type="region of interest" description="Disordered" evidence="1">
    <location>
        <begin position="80"/>
        <end position="134"/>
    </location>
</feature>